<accession>A0AAV2YL70</accession>
<sequence>MPRRPRTVAELLARIPVPFPLFLLLTIGIVAYGVGTPIKEFALGHYMTKPFDEVRDEAVARKVNHVLVATSGVHYFDTFQRPETLPLFHASAPHDLLSRNDSQGMTLMEFLVEATVSRQALRRTLPPSLLAAKINIMDDLNAPLCSPTPTTRARLLFGNYFPDIDHDFCRHYGAVFPIDRFFRDIPTASHLNVTNSNASGVTLGLIAVVNMSEVYLRHFEDPLVIRKIMKNVLEGFTGATLPAYTDAAADAIVARYARGIVLDELLDLLPEAFPGHVRLVDFVALQPVLDFFTAPQKLTMGVNINGEPAVLAEVTHATAAFLTTDHIVNTMGTHLISTMHLAPFWHCAIAHTTMDKQIRVQDVDAAAIAQCGRDDSALLPMFIVNLIYLFQKSTRDYGKMDNATVYTAGRVRSMQRLPVPEKLDESVVLSIDGSGWPKPTGSQPMTPYGYLYTKDCEGLVHTVMTQGGRNVQKYQAYIGDGLGDCRFRDSQETPPQTLCRLVLEENELLFVDLENRSVAIPACADFGSSEAHDLRQVEWFMIETKTLDRRLRVQDNTSRQIRTLFLILNLIATCAYGVEYLRVFKSTWLFLYRSVYAVGCDDRSTSSFLLLRELIDCDPVLGVLRRQEILVLIYLGAIGSLSNLFSSACMAELATNRVVIHCNPLNQLNSAWLCFTGLNAADWILMITRQIAIARRGVDYTLRLSFPRMTAMYVGALLLHFGCKAVADAMVTRTVIESDPHLYAIAGGWIMALLVSFVFCVCGGLFWEWISPPKSTPGPVLKRAPSRLHRSTRLSSKTACGIASVLESCATQDLAAVLEQYCRCAHDSALGKLEIRIEDYVKQSNAAPTADVAELFARIPVPFPLFLLLTIGIVAYGVGTPIKEFALGHYMTKPFDEVRDEAVARKVNHVLVATSGVHYFDTFQ</sequence>
<dbReference type="Proteomes" id="UP001146120">
    <property type="component" value="Unassembled WGS sequence"/>
</dbReference>
<keyword evidence="3" id="KW-1185">Reference proteome</keyword>
<feature type="transmembrane region" description="Helical" evidence="1">
    <location>
        <begin position="629"/>
        <end position="648"/>
    </location>
</feature>
<feature type="transmembrane region" description="Helical" evidence="1">
    <location>
        <begin position="709"/>
        <end position="727"/>
    </location>
</feature>
<keyword evidence="1" id="KW-1133">Transmembrane helix</keyword>
<protein>
    <submittedName>
        <fullName evidence="2">Uncharacterized protein</fullName>
    </submittedName>
</protein>
<reference evidence="2" key="1">
    <citation type="submission" date="2022-11" db="EMBL/GenBank/DDBJ databases">
        <authorList>
            <person name="Morgan W.R."/>
            <person name="Tartar A."/>
        </authorList>
    </citation>
    <scope>NUCLEOTIDE SEQUENCE</scope>
    <source>
        <strain evidence="2">ARSEF 373</strain>
    </source>
</reference>
<keyword evidence="1" id="KW-0812">Transmembrane</keyword>
<feature type="transmembrane region" description="Helical" evidence="1">
    <location>
        <begin position="12"/>
        <end position="34"/>
    </location>
</feature>
<dbReference type="AlphaFoldDB" id="A0AAV2YL70"/>
<evidence type="ECO:0000313" key="2">
    <source>
        <dbReference type="EMBL" id="DAZ94563.1"/>
    </source>
</evidence>
<dbReference type="EMBL" id="DAKRPA010000244">
    <property type="protein sequence ID" value="DAZ94563.1"/>
    <property type="molecule type" value="Genomic_DNA"/>
</dbReference>
<evidence type="ECO:0000313" key="3">
    <source>
        <dbReference type="Proteomes" id="UP001146120"/>
    </source>
</evidence>
<name>A0AAV2YL70_9STRA</name>
<evidence type="ECO:0000256" key="1">
    <source>
        <dbReference type="SAM" id="Phobius"/>
    </source>
</evidence>
<gene>
    <name evidence="2" type="ORF">N0F65_004179</name>
</gene>
<proteinExistence type="predicted"/>
<feature type="transmembrane region" description="Helical" evidence="1">
    <location>
        <begin position="742"/>
        <end position="767"/>
    </location>
</feature>
<reference evidence="2" key="2">
    <citation type="journal article" date="2023" name="Microbiol Resour">
        <title>Decontamination and Annotation of the Draft Genome Sequence of the Oomycete Lagenidium giganteum ARSEF 373.</title>
        <authorList>
            <person name="Morgan W.R."/>
            <person name="Tartar A."/>
        </authorList>
    </citation>
    <scope>NUCLEOTIDE SEQUENCE</scope>
    <source>
        <strain evidence="2">ARSEF 373</strain>
    </source>
</reference>
<organism evidence="2 3">
    <name type="scientific">Lagenidium giganteum</name>
    <dbReference type="NCBI Taxonomy" id="4803"/>
    <lineage>
        <taxon>Eukaryota</taxon>
        <taxon>Sar</taxon>
        <taxon>Stramenopiles</taxon>
        <taxon>Oomycota</taxon>
        <taxon>Peronosporomycetes</taxon>
        <taxon>Pythiales</taxon>
        <taxon>Pythiaceae</taxon>
    </lineage>
</organism>
<feature type="transmembrane region" description="Helical" evidence="1">
    <location>
        <begin position="564"/>
        <end position="584"/>
    </location>
</feature>
<comment type="caution">
    <text evidence="2">The sequence shown here is derived from an EMBL/GenBank/DDBJ whole genome shotgun (WGS) entry which is preliminary data.</text>
</comment>
<keyword evidence="1" id="KW-0472">Membrane</keyword>
<feature type="transmembrane region" description="Helical" evidence="1">
    <location>
        <begin position="668"/>
        <end position="688"/>
    </location>
</feature>